<reference evidence="2" key="1">
    <citation type="submission" date="2018-11" db="EMBL/GenBank/DDBJ databases">
        <authorList>
            <consortium name="Pathogen Informatics"/>
        </authorList>
    </citation>
    <scope>NUCLEOTIDE SEQUENCE</scope>
</reference>
<proteinExistence type="predicted"/>
<keyword evidence="3" id="KW-1185">Reference proteome</keyword>
<feature type="compositionally biased region" description="Basic residues" evidence="1">
    <location>
        <begin position="93"/>
        <end position="107"/>
    </location>
</feature>
<protein>
    <submittedName>
        <fullName evidence="2">Uncharacterized protein</fullName>
    </submittedName>
</protein>
<evidence type="ECO:0000256" key="1">
    <source>
        <dbReference type="SAM" id="MobiDB-lite"/>
    </source>
</evidence>
<organism evidence="2 3">
    <name type="scientific">Protopolystoma xenopodis</name>
    <dbReference type="NCBI Taxonomy" id="117903"/>
    <lineage>
        <taxon>Eukaryota</taxon>
        <taxon>Metazoa</taxon>
        <taxon>Spiralia</taxon>
        <taxon>Lophotrochozoa</taxon>
        <taxon>Platyhelminthes</taxon>
        <taxon>Monogenea</taxon>
        <taxon>Polyopisthocotylea</taxon>
        <taxon>Polystomatidea</taxon>
        <taxon>Polystomatidae</taxon>
        <taxon>Protopolystoma</taxon>
    </lineage>
</organism>
<dbReference type="EMBL" id="CAAALY010044359">
    <property type="protein sequence ID" value="VEL20018.1"/>
    <property type="molecule type" value="Genomic_DNA"/>
</dbReference>
<dbReference type="Proteomes" id="UP000784294">
    <property type="component" value="Unassembled WGS sequence"/>
</dbReference>
<feature type="region of interest" description="Disordered" evidence="1">
    <location>
        <begin position="1"/>
        <end position="21"/>
    </location>
</feature>
<sequence>MDAFKSQSLSNPRLDPPGYQSSDLYSRVDYSLINSSPYFSYSTHPSFVDMEMEVPSLCPVRSLPVAPSLSLMPTLSNPGLDVETNANQQFGHHPTRKSKSRRVRKQVHSCSRPPDREI</sequence>
<evidence type="ECO:0000313" key="2">
    <source>
        <dbReference type="EMBL" id="VEL20018.1"/>
    </source>
</evidence>
<comment type="caution">
    <text evidence="2">The sequence shown here is derived from an EMBL/GenBank/DDBJ whole genome shotgun (WGS) entry which is preliminary data.</text>
</comment>
<dbReference type="AlphaFoldDB" id="A0A448WTN6"/>
<gene>
    <name evidence="2" type="ORF">PXEA_LOCUS13458</name>
</gene>
<evidence type="ECO:0000313" key="3">
    <source>
        <dbReference type="Proteomes" id="UP000784294"/>
    </source>
</evidence>
<feature type="region of interest" description="Disordered" evidence="1">
    <location>
        <begin position="76"/>
        <end position="118"/>
    </location>
</feature>
<feature type="compositionally biased region" description="Polar residues" evidence="1">
    <location>
        <begin position="1"/>
        <end position="11"/>
    </location>
</feature>
<name>A0A448WTN6_9PLAT</name>
<accession>A0A448WTN6</accession>